<dbReference type="GO" id="GO:0006412">
    <property type="term" value="P:translation"/>
    <property type="evidence" value="ECO:0007669"/>
    <property type="project" value="InterPro"/>
</dbReference>
<proteinExistence type="inferred from homology"/>
<dbReference type="Proteomes" id="UP000327013">
    <property type="component" value="Unassembled WGS sequence"/>
</dbReference>
<dbReference type="NCBIfam" id="TIGR01308">
    <property type="entry name" value="rpmD_bact"/>
    <property type="match status" value="1"/>
</dbReference>
<comment type="caution">
    <text evidence="10">The sequence shown here is derived from an EMBL/GenBank/DDBJ whole genome shotgun (WGS) entry which is preliminary data.</text>
</comment>
<protein>
    <recommendedName>
        <fullName evidence="6">Large ribosomal subunit protein uL30m</fullName>
    </recommendedName>
</protein>
<evidence type="ECO:0000256" key="8">
    <source>
        <dbReference type="SAM" id="MobiDB-lite"/>
    </source>
</evidence>
<reference evidence="10 11" key="1">
    <citation type="submission" date="2019-06" db="EMBL/GenBank/DDBJ databases">
        <title>A chromosomal-level reference genome of Carpinus fangiana (Coryloideae, Betulaceae).</title>
        <authorList>
            <person name="Yang X."/>
            <person name="Wang Z."/>
            <person name="Zhang L."/>
            <person name="Hao G."/>
            <person name="Liu J."/>
            <person name="Yang Y."/>
        </authorList>
    </citation>
    <scope>NUCLEOTIDE SEQUENCE [LARGE SCALE GENOMIC DNA]</scope>
    <source>
        <strain evidence="10">Cfa_2016G</strain>
        <tissue evidence="10">Leaf</tissue>
    </source>
</reference>
<dbReference type="FunFam" id="3.30.1390.20:FF:000010">
    <property type="entry name" value="Large subunit ribosomal protein L30"/>
    <property type="match status" value="1"/>
</dbReference>
<dbReference type="GO" id="GO:0015934">
    <property type="term" value="C:large ribosomal subunit"/>
    <property type="evidence" value="ECO:0007669"/>
    <property type="project" value="InterPro"/>
</dbReference>
<dbReference type="GO" id="GO:0005739">
    <property type="term" value="C:mitochondrion"/>
    <property type="evidence" value="ECO:0007669"/>
    <property type="project" value="UniProtKB-SubCell"/>
</dbReference>
<dbReference type="InterPro" id="IPR005996">
    <property type="entry name" value="Ribosomal_uL30_bac-type"/>
</dbReference>
<evidence type="ECO:0000256" key="1">
    <source>
        <dbReference type="ARBA" id="ARBA00004173"/>
    </source>
</evidence>
<evidence type="ECO:0000259" key="9">
    <source>
        <dbReference type="Pfam" id="PF00327"/>
    </source>
</evidence>
<dbReference type="CDD" id="cd01658">
    <property type="entry name" value="Ribosomal_L30"/>
    <property type="match status" value="1"/>
</dbReference>
<dbReference type="SUPFAM" id="SSF55129">
    <property type="entry name" value="Ribosomal protein L30p/L7e"/>
    <property type="match status" value="1"/>
</dbReference>
<dbReference type="EMBL" id="VIBQ01000013">
    <property type="protein sequence ID" value="KAB8346249.1"/>
    <property type="molecule type" value="Genomic_DNA"/>
</dbReference>
<evidence type="ECO:0000256" key="4">
    <source>
        <dbReference type="ARBA" id="ARBA00023128"/>
    </source>
</evidence>
<dbReference type="PANTHER" id="PTHR15892:SF2">
    <property type="entry name" value="LARGE RIBOSOMAL SUBUNIT PROTEIN UL30M"/>
    <property type="match status" value="1"/>
</dbReference>
<name>A0A5N6KUT1_9ROSI</name>
<evidence type="ECO:0000256" key="2">
    <source>
        <dbReference type="ARBA" id="ARBA00007594"/>
    </source>
</evidence>
<keyword evidence="5" id="KW-0687">Ribonucleoprotein</keyword>
<dbReference type="GO" id="GO:0003735">
    <property type="term" value="F:structural constituent of ribosome"/>
    <property type="evidence" value="ECO:0007669"/>
    <property type="project" value="InterPro"/>
</dbReference>
<dbReference type="AlphaFoldDB" id="A0A5N6KUT1"/>
<dbReference type="PANTHER" id="PTHR15892">
    <property type="entry name" value="MITOCHONDRIAL RIBOSOMAL PROTEIN L30"/>
    <property type="match status" value="1"/>
</dbReference>
<evidence type="ECO:0000256" key="7">
    <source>
        <dbReference type="ARBA" id="ARBA00037226"/>
    </source>
</evidence>
<evidence type="ECO:0000313" key="11">
    <source>
        <dbReference type="Proteomes" id="UP000327013"/>
    </source>
</evidence>
<evidence type="ECO:0000256" key="5">
    <source>
        <dbReference type="ARBA" id="ARBA00023274"/>
    </source>
</evidence>
<dbReference type="InterPro" id="IPR036919">
    <property type="entry name" value="Ribo_uL30_ferredoxin-like_sf"/>
</dbReference>
<evidence type="ECO:0000256" key="3">
    <source>
        <dbReference type="ARBA" id="ARBA00022980"/>
    </source>
</evidence>
<evidence type="ECO:0000313" key="10">
    <source>
        <dbReference type="EMBL" id="KAB8346249.1"/>
    </source>
</evidence>
<feature type="domain" description="Large ribosomal subunit protein uL30-like ferredoxin-like fold" evidence="9">
    <location>
        <begin position="109"/>
        <end position="159"/>
    </location>
</feature>
<keyword evidence="4" id="KW-0496">Mitochondrion</keyword>
<dbReference type="Pfam" id="PF00327">
    <property type="entry name" value="Ribosomal_L30"/>
    <property type="match status" value="1"/>
</dbReference>
<sequence>MTVGILNKFVESAELCFVGVRSGGRCLVHIHIHCFAAPSKACTISFPTRDYLPAQNPIRQSTIAAIRGHTDTAARGAIPRPSPGPPHPLNHRLSNPSSSHIRKKAMPYFKITLIRSGIGLPAKTNGVLRALGLTKRMATVFHPVTADTAGQIMKIKELVAVSEVAQPLSRREMHEARRPDPGFYIERVAGERWSWQQGRGAAAPWKAASAATSWVDEGWHGAITITAGQGVQIFAYGVPPDAEDGQGMRIITWLYFYLVL</sequence>
<evidence type="ECO:0000256" key="6">
    <source>
        <dbReference type="ARBA" id="ARBA00035281"/>
    </source>
</evidence>
<dbReference type="InterPro" id="IPR016082">
    <property type="entry name" value="Ribosomal_uL30_ferredoxin-like"/>
</dbReference>
<dbReference type="Gene3D" id="3.30.1390.20">
    <property type="entry name" value="Ribosomal protein L30, ferredoxin-like fold domain"/>
    <property type="match status" value="1"/>
</dbReference>
<feature type="region of interest" description="Disordered" evidence="8">
    <location>
        <begin position="74"/>
        <end position="99"/>
    </location>
</feature>
<organism evidence="10 11">
    <name type="scientific">Carpinus fangiana</name>
    <dbReference type="NCBI Taxonomy" id="176857"/>
    <lineage>
        <taxon>Eukaryota</taxon>
        <taxon>Viridiplantae</taxon>
        <taxon>Streptophyta</taxon>
        <taxon>Embryophyta</taxon>
        <taxon>Tracheophyta</taxon>
        <taxon>Spermatophyta</taxon>
        <taxon>Magnoliopsida</taxon>
        <taxon>eudicotyledons</taxon>
        <taxon>Gunneridae</taxon>
        <taxon>Pentapetalae</taxon>
        <taxon>rosids</taxon>
        <taxon>fabids</taxon>
        <taxon>Fagales</taxon>
        <taxon>Betulaceae</taxon>
        <taxon>Carpinus</taxon>
    </lineage>
</organism>
<gene>
    <name evidence="10" type="ORF">FH972_023294</name>
</gene>
<comment type="subcellular location">
    <subcellularLocation>
        <location evidence="1">Mitochondrion</location>
    </subcellularLocation>
</comment>
<comment type="function">
    <text evidence="7">Component of the mitochondrial ribosome (mitoribosome), a dedicated translation machinery responsible for the synthesis of mitochondrial genome-encoded proteins, including at least some of the essential transmembrane subunits of the mitochondrial respiratory chain. The mitoribosomes are attached to the mitochondrial inner membrane and translation products are cotranslationally integrated into the membrane.</text>
</comment>
<keyword evidence="3" id="KW-0689">Ribosomal protein</keyword>
<dbReference type="OrthoDB" id="1693167at2759"/>
<accession>A0A5N6KUT1</accession>
<keyword evidence="11" id="KW-1185">Reference proteome</keyword>
<comment type="similarity">
    <text evidence="2">Belongs to the universal ribosomal protein uL30 family.</text>
</comment>